<name>A0A9K3H1S7_HELAN</name>
<evidence type="ECO:0000313" key="3">
    <source>
        <dbReference type="Proteomes" id="UP000215914"/>
    </source>
</evidence>
<proteinExistence type="predicted"/>
<feature type="region of interest" description="Disordered" evidence="1">
    <location>
        <begin position="107"/>
        <end position="134"/>
    </location>
</feature>
<dbReference type="EMBL" id="MNCJ02000330">
    <property type="protein sequence ID" value="KAF5763346.1"/>
    <property type="molecule type" value="Genomic_DNA"/>
</dbReference>
<keyword evidence="3" id="KW-1185">Reference proteome</keyword>
<feature type="compositionally biased region" description="Polar residues" evidence="1">
    <location>
        <begin position="107"/>
        <end position="123"/>
    </location>
</feature>
<reference evidence="2" key="1">
    <citation type="journal article" date="2017" name="Nature">
        <title>The sunflower genome provides insights into oil metabolism, flowering and Asterid evolution.</title>
        <authorList>
            <person name="Badouin H."/>
            <person name="Gouzy J."/>
            <person name="Grassa C.J."/>
            <person name="Murat F."/>
            <person name="Staton S.E."/>
            <person name="Cottret L."/>
            <person name="Lelandais-Briere C."/>
            <person name="Owens G.L."/>
            <person name="Carrere S."/>
            <person name="Mayjonade B."/>
            <person name="Legrand L."/>
            <person name="Gill N."/>
            <person name="Kane N.C."/>
            <person name="Bowers J.E."/>
            <person name="Hubner S."/>
            <person name="Bellec A."/>
            <person name="Berard A."/>
            <person name="Berges H."/>
            <person name="Blanchet N."/>
            <person name="Boniface M.C."/>
            <person name="Brunel D."/>
            <person name="Catrice O."/>
            <person name="Chaidir N."/>
            <person name="Claudel C."/>
            <person name="Donnadieu C."/>
            <person name="Faraut T."/>
            <person name="Fievet G."/>
            <person name="Helmstetter N."/>
            <person name="King M."/>
            <person name="Knapp S.J."/>
            <person name="Lai Z."/>
            <person name="Le Paslier M.C."/>
            <person name="Lippi Y."/>
            <person name="Lorenzon L."/>
            <person name="Mandel J.R."/>
            <person name="Marage G."/>
            <person name="Marchand G."/>
            <person name="Marquand E."/>
            <person name="Bret-Mestries E."/>
            <person name="Morien E."/>
            <person name="Nambeesan S."/>
            <person name="Nguyen T."/>
            <person name="Pegot-Espagnet P."/>
            <person name="Pouilly N."/>
            <person name="Raftis F."/>
            <person name="Sallet E."/>
            <person name="Schiex T."/>
            <person name="Thomas J."/>
            <person name="Vandecasteele C."/>
            <person name="Vares D."/>
            <person name="Vear F."/>
            <person name="Vautrin S."/>
            <person name="Crespi M."/>
            <person name="Mangin B."/>
            <person name="Burke J.M."/>
            <person name="Salse J."/>
            <person name="Munos S."/>
            <person name="Vincourt P."/>
            <person name="Rieseberg L.H."/>
            <person name="Langlade N.B."/>
        </authorList>
    </citation>
    <scope>NUCLEOTIDE SEQUENCE</scope>
    <source>
        <tissue evidence="2">Leaves</tissue>
    </source>
</reference>
<organism evidence="2 3">
    <name type="scientific">Helianthus annuus</name>
    <name type="common">Common sunflower</name>
    <dbReference type="NCBI Taxonomy" id="4232"/>
    <lineage>
        <taxon>Eukaryota</taxon>
        <taxon>Viridiplantae</taxon>
        <taxon>Streptophyta</taxon>
        <taxon>Embryophyta</taxon>
        <taxon>Tracheophyta</taxon>
        <taxon>Spermatophyta</taxon>
        <taxon>Magnoliopsida</taxon>
        <taxon>eudicotyledons</taxon>
        <taxon>Gunneridae</taxon>
        <taxon>Pentapetalae</taxon>
        <taxon>asterids</taxon>
        <taxon>campanulids</taxon>
        <taxon>Asterales</taxon>
        <taxon>Asteraceae</taxon>
        <taxon>Asteroideae</taxon>
        <taxon>Heliantheae alliance</taxon>
        <taxon>Heliantheae</taxon>
        <taxon>Helianthus</taxon>
    </lineage>
</organism>
<accession>A0A9K3H1S7</accession>
<sequence length="134" mass="15169">MIMMTVEVLDVEVTAVVAGVPSAAATVRWIVIRFRYFSVFGSDLRFRSTRSNRVDSINTQSTGFGYCSTQFRLRIGFRLTQYGSTRSTPESTQFRLSQDWSKQVNKSQSVKASQCSQHSGQRRSTQDRNALVAR</sequence>
<comment type="caution">
    <text evidence="2">The sequence shown here is derived from an EMBL/GenBank/DDBJ whole genome shotgun (WGS) entry which is preliminary data.</text>
</comment>
<gene>
    <name evidence="2" type="ORF">HanXRQr2_Chr15g0679171</name>
</gene>
<evidence type="ECO:0000313" key="2">
    <source>
        <dbReference type="EMBL" id="KAF5763346.1"/>
    </source>
</evidence>
<protein>
    <submittedName>
        <fullName evidence="2">Uncharacterized protein</fullName>
    </submittedName>
</protein>
<dbReference type="Gramene" id="mRNA:HanXRQr2_Chr15g0679171">
    <property type="protein sequence ID" value="mRNA:HanXRQr2_Chr15g0679171"/>
    <property type="gene ID" value="HanXRQr2_Chr15g0679171"/>
</dbReference>
<dbReference type="Proteomes" id="UP000215914">
    <property type="component" value="Unassembled WGS sequence"/>
</dbReference>
<dbReference type="AlphaFoldDB" id="A0A9K3H1S7"/>
<evidence type="ECO:0000256" key="1">
    <source>
        <dbReference type="SAM" id="MobiDB-lite"/>
    </source>
</evidence>
<reference evidence="2" key="2">
    <citation type="submission" date="2020-06" db="EMBL/GenBank/DDBJ databases">
        <title>Helianthus annuus Genome sequencing and assembly Release 2.</title>
        <authorList>
            <person name="Gouzy J."/>
            <person name="Langlade N."/>
            <person name="Munos S."/>
        </authorList>
    </citation>
    <scope>NUCLEOTIDE SEQUENCE</scope>
    <source>
        <tissue evidence="2">Leaves</tissue>
    </source>
</reference>